<comment type="pathway">
    <text evidence="1 10">Nucleoside biosynthesis; alpha-ribazole biosynthesis; alpha-ribazole from 5,6-dimethylbenzimidazole: step 1/2.</text>
</comment>
<evidence type="ECO:0000256" key="8">
    <source>
        <dbReference type="ARBA" id="ARBA00030686"/>
    </source>
</evidence>
<comment type="catalytic activity">
    <reaction evidence="9 10">
        <text>5,6-dimethylbenzimidazole + nicotinate beta-D-ribonucleotide = alpha-ribazole 5'-phosphate + nicotinate + H(+)</text>
        <dbReference type="Rhea" id="RHEA:11196"/>
        <dbReference type="ChEBI" id="CHEBI:15378"/>
        <dbReference type="ChEBI" id="CHEBI:15890"/>
        <dbReference type="ChEBI" id="CHEBI:32544"/>
        <dbReference type="ChEBI" id="CHEBI:57502"/>
        <dbReference type="ChEBI" id="CHEBI:57918"/>
        <dbReference type="EC" id="2.4.2.21"/>
    </reaction>
</comment>
<dbReference type="AlphaFoldDB" id="A0A6M1STH2"/>
<evidence type="ECO:0000256" key="5">
    <source>
        <dbReference type="ARBA" id="ARBA00022573"/>
    </source>
</evidence>
<evidence type="ECO:0000256" key="7">
    <source>
        <dbReference type="ARBA" id="ARBA00022679"/>
    </source>
</evidence>
<dbReference type="Gene3D" id="1.10.1610.10">
    <property type="match status" value="1"/>
</dbReference>
<dbReference type="Proteomes" id="UP000479132">
    <property type="component" value="Unassembled WGS sequence"/>
</dbReference>
<dbReference type="NCBIfam" id="TIGR03160">
    <property type="entry name" value="cobT_DBIPRT"/>
    <property type="match status" value="1"/>
</dbReference>
<dbReference type="CDD" id="cd02439">
    <property type="entry name" value="DMB-PRT_CobT"/>
    <property type="match status" value="1"/>
</dbReference>
<dbReference type="NCBIfam" id="NF000996">
    <property type="entry name" value="PRK00105.1"/>
    <property type="match status" value="1"/>
</dbReference>
<keyword evidence="6 10" id="KW-0328">Glycosyltransferase</keyword>
<dbReference type="SUPFAM" id="SSF52733">
    <property type="entry name" value="Nicotinate mononucleotide:5,6-dimethylbenzimidazole phosphoribosyltransferase (CobT)"/>
    <property type="match status" value="1"/>
</dbReference>
<keyword evidence="12" id="KW-1185">Reference proteome</keyword>
<sequence>MKEFDISAVAKDLEEALQHKIDNKTKPVGALGRLEEVALKVGLIQQELEPQLQIPLLAVFAGDHGIAAEGVVNAYPQEVTAQMVMNMVGGGAAVNVFCETHGLATKIIDAGVAAELPPNEMLIDRKVAEGTQNYTEVPAMTAAQCNNAIEAGAALVSQWSDEGTNIIGFGEMGIGNTSSAAIITSLITGKSIEECTGKGTGLDDEGVSQKAKVLAKAIEAHDIDGDPFSILQTFGGYEIAMIVGAVLQAAEQQMVILVDGFIATAAFMVACECYPDAREYGIFAHQSDEQGHRIQLNYLQANPLLQLGMRLGEGTGAAMAYPIVESAVNFLNEMASFQDAGVSQGDKE</sequence>
<evidence type="ECO:0000256" key="10">
    <source>
        <dbReference type="HAMAP-Rule" id="MF_00230"/>
    </source>
</evidence>
<name>A0A6M1STH2_9BACT</name>
<evidence type="ECO:0000256" key="3">
    <source>
        <dbReference type="ARBA" id="ARBA00011991"/>
    </source>
</evidence>
<organism evidence="11 12">
    <name type="scientific">Fodinibius halophilus</name>
    <dbReference type="NCBI Taxonomy" id="1736908"/>
    <lineage>
        <taxon>Bacteria</taxon>
        <taxon>Pseudomonadati</taxon>
        <taxon>Balneolota</taxon>
        <taxon>Balneolia</taxon>
        <taxon>Balneolales</taxon>
        <taxon>Balneolaceae</taxon>
        <taxon>Fodinibius</taxon>
    </lineage>
</organism>
<dbReference type="InterPro" id="IPR023195">
    <property type="entry name" value="Nict_dMeBzImd_PRibTrfase_N"/>
</dbReference>
<dbReference type="PANTHER" id="PTHR43463:SF1">
    <property type="entry name" value="NICOTINATE-NUCLEOTIDE--DIMETHYLBENZIMIDAZOLE PHOSPHORIBOSYLTRANSFERASE"/>
    <property type="match status" value="1"/>
</dbReference>
<reference evidence="11 12" key="1">
    <citation type="submission" date="2020-02" db="EMBL/GenBank/DDBJ databases">
        <title>Aliifodinibius halophilus 2W32, complete genome.</title>
        <authorList>
            <person name="Li Y."/>
            <person name="Wu S."/>
        </authorList>
    </citation>
    <scope>NUCLEOTIDE SEQUENCE [LARGE SCALE GENOMIC DNA]</scope>
    <source>
        <strain evidence="11 12">2W32</strain>
    </source>
</reference>
<dbReference type="UniPathway" id="UPA00061">
    <property type="reaction ID" value="UER00516"/>
</dbReference>
<dbReference type="EC" id="2.4.2.21" evidence="3 10"/>
<comment type="caution">
    <text evidence="11">The sequence shown here is derived from an EMBL/GenBank/DDBJ whole genome shotgun (WGS) entry which is preliminary data.</text>
</comment>
<dbReference type="HAMAP" id="MF_00230">
    <property type="entry name" value="CobT"/>
    <property type="match status" value="1"/>
</dbReference>
<evidence type="ECO:0000313" key="12">
    <source>
        <dbReference type="Proteomes" id="UP000479132"/>
    </source>
</evidence>
<evidence type="ECO:0000256" key="1">
    <source>
        <dbReference type="ARBA" id="ARBA00005049"/>
    </source>
</evidence>
<comment type="function">
    <text evidence="10">Catalyzes the synthesis of alpha-ribazole-5'-phosphate from nicotinate mononucleotide (NAMN) and 5,6-dimethylbenzimidazole (DMB).</text>
</comment>
<accession>A0A6M1STH2</accession>
<proteinExistence type="inferred from homology"/>
<gene>
    <name evidence="10 11" type="primary">cobT</name>
    <name evidence="11" type="ORF">G3569_00660</name>
</gene>
<dbReference type="PANTHER" id="PTHR43463">
    <property type="entry name" value="NICOTINATE-NUCLEOTIDE--DIMETHYLBENZIMIDAZOLE PHOSPHORIBOSYLTRANSFERASE"/>
    <property type="match status" value="1"/>
</dbReference>
<protein>
    <recommendedName>
        <fullName evidence="4 10">Nicotinate-nucleotide--dimethylbenzimidazole phosphoribosyltransferase</fullName>
        <shortName evidence="10">NN:DBI PRT</shortName>
        <ecNumber evidence="3 10">2.4.2.21</ecNumber>
    </recommendedName>
    <alternativeName>
        <fullName evidence="8 10">N(1)-alpha-phosphoribosyltransferase</fullName>
    </alternativeName>
</protein>
<keyword evidence="5 10" id="KW-0169">Cobalamin biosynthesis</keyword>
<dbReference type="InterPro" id="IPR017846">
    <property type="entry name" value="Nict_dMeBzImd_PRibTrfase_bact"/>
</dbReference>
<evidence type="ECO:0000256" key="4">
    <source>
        <dbReference type="ARBA" id="ARBA00015486"/>
    </source>
</evidence>
<keyword evidence="7 10" id="KW-0808">Transferase</keyword>
<dbReference type="GO" id="GO:0008939">
    <property type="term" value="F:nicotinate-nucleotide-dimethylbenzimidazole phosphoribosyltransferase activity"/>
    <property type="evidence" value="ECO:0007669"/>
    <property type="project" value="UniProtKB-UniRule"/>
</dbReference>
<dbReference type="EMBL" id="JAALLS010000001">
    <property type="protein sequence ID" value="NGP86846.1"/>
    <property type="molecule type" value="Genomic_DNA"/>
</dbReference>
<evidence type="ECO:0000256" key="2">
    <source>
        <dbReference type="ARBA" id="ARBA00007110"/>
    </source>
</evidence>
<dbReference type="FunFam" id="3.40.50.10210:FF:000001">
    <property type="entry name" value="Nicotinate-nucleotide--dimethylbenzimidazole phosphoribosyltransferase"/>
    <property type="match status" value="1"/>
</dbReference>
<feature type="active site" description="Proton acceptor" evidence="10">
    <location>
        <position position="313"/>
    </location>
</feature>
<dbReference type="RefSeq" id="WP_165265039.1">
    <property type="nucleotide sequence ID" value="NZ_JAALLS010000001.1"/>
</dbReference>
<evidence type="ECO:0000313" key="11">
    <source>
        <dbReference type="EMBL" id="NGP86846.1"/>
    </source>
</evidence>
<dbReference type="InterPro" id="IPR036087">
    <property type="entry name" value="Nict_dMeBzImd_PRibTrfase_sf"/>
</dbReference>
<dbReference type="GO" id="GO:0009236">
    <property type="term" value="P:cobalamin biosynthetic process"/>
    <property type="evidence" value="ECO:0007669"/>
    <property type="project" value="UniProtKB-UniRule"/>
</dbReference>
<evidence type="ECO:0000256" key="6">
    <source>
        <dbReference type="ARBA" id="ARBA00022676"/>
    </source>
</evidence>
<evidence type="ECO:0000256" key="9">
    <source>
        <dbReference type="ARBA" id="ARBA00047340"/>
    </source>
</evidence>
<dbReference type="Pfam" id="PF02277">
    <property type="entry name" value="DBI_PRT"/>
    <property type="match status" value="1"/>
</dbReference>
<dbReference type="InterPro" id="IPR003200">
    <property type="entry name" value="Nict_dMeBzImd_PRibTrfase"/>
</dbReference>
<comment type="similarity">
    <text evidence="2 10">Belongs to the CobT family.</text>
</comment>
<dbReference type="Gene3D" id="3.40.50.10210">
    <property type="match status" value="1"/>
</dbReference>